<evidence type="ECO:0000313" key="3">
    <source>
        <dbReference type="EMBL" id="OEV17450.1"/>
    </source>
</evidence>
<dbReference type="RefSeq" id="WP_070203298.1">
    <property type="nucleotide sequence ID" value="NZ_LJGZ01000098.1"/>
</dbReference>
<dbReference type="InterPro" id="IPR052019">
    <property type="entry name" value="F420H2_bilvrd_red/Heme_oxyg"/>
</dbReference>
<dbReference type="PATRIC" id="fig|518642.7.peg.3563"/>
<evidence type="ECO:0000256" key="1">
    <source>
        <dbReference type="ARBA" id="ARBA00023002"/>
    </source>
</evidence>
<dbReference type="InterPro" id="IPR011576">
    <property type="entry name" value="Pyridox_Oxase_N"/>
</dbReference>
<organism evidence="3 4">
    <name type="scientific">Streptomyces nanshensis</name>
    <dbReference type="NCBI Taxonomy" id="518642"/>
    <lineage>
        <taxon>Bacteria</taxon>
        <taxon>Bacillati</taxon>
        <taxon>Actinomycetota</taxon>
        <taxon>Actinomycetes</taxon>
        <taxon>Kitasatosporales</taxon>
        <taxon>Streptomycetaceae</taxon>
        <taxon>Streptomyces</taxon>
    </lineage>
</organism>
<dbReference type="GO" id="GO:0005829">
    <property type="term" value="C:cytosol"/>
    <property type="evidence" value="ECO:0007669"/>
    <property type="project" value="TreeGrafter"/>
</dbReference>
<keyword evidence="4" id="KW-1185">Reference proteome</keyword>
<dbReference type="EMBL" id="LJGZ01000098">
    <property type="protein sequence ID" value="OEV17450.1"/>
    <property type="molecule type" value="Genomic_DNA"/>
</dbReference>
<name>A0A1E7LML4_9ACTN</name>
<keyword evidence="1" id="KW-0560">Oxidoreductase</keyword>
<proteinExistence type="predicted"/>
<gene>
    <name evidence="3" type="ORF">AN221_28625</name>
</gene>
<dbReference type="GO" id="GO:0070967">
    <property type="term" value="F:coenzyme F420 binding"/>
    <property type="evidence" value="ECO:0007669"/>
    <property type="project" value="TreeGrafter"/>
</dbReference>
<dbReference type="GO" id="GO:0016627">
    <property type="term" value="F:oxidoreductase activity, acting on the CH-CH group of donors"/>
    <property type="evidence" value="ECO:0007669"/>
    <property type="project" value="TreeGrafter"/>
</dbReference>
<dbReference type="InterPro" id="IPR012349">
    <property type="entry name" value="Split_barrel_FMN-bd"/>
</dbReference>
<sequence>MAVTNPWLSGPAPKQRLDPERLGERILNLLSSQNMCVLATSGPDGPLATPVRYYHLDFALMFTASAVSPKMRNIAADPRVSIGVFAPLVGQASSRGAQVFGRARVLAREDAEFAHYWPAFRWQSDHVERSLSLDDPPGGPLVVVEAERIVYTEHWLRREGFAPRQVWKRGAAEAGETVSAGHGG</sequence>
<protein>
    <submittedName>
        <fullName evidence="3">Pyridoxamine 5'-phosphate oxidase</fullName>
    </submittedName>
</protein>
<dbReference type="PANTHER" id="PTHR35176">
    <property type="entry name" value="HEME OXYGENASE HI_0854-RELATED"/>
    <property type="match status" value="1"/>
</dbReference>
<evidence type="ECO:0000313" key="4">
    <source>
        <dbReference type="Proteomes" id="UP000175971"/>
    </source>
</evidence>
<dbReference type="OrthoDB" id="162914at2"/>
<feature type="domain" description="Pyridoxamine 5'-phosphate oxidase N-terminal" evidence="2">
    <location>
        <begin position="24"/>
        <end position="145"/>
    </location>
</feature>
<evidence type="ECO:0000259" key="2">
    <source>
        <dbReference type="Pfam" id="PF01243"/>
    </source>
</evidence>
<comment type="caution">
    <text evidence="3">The sequence shown here is derived from an EMBL/GenBank/DDBJ whole genome shotgun (WGS) entry which is preliminary data.</text>
</comment>
<dbReference type="PANTHER" id="PTHR35176:SF6">
    <property type="entry name" value="HEME OXYGENASE HI_0854-RELATED"/>
    <property type="match status" value="1"/>
</dbReference>
<dbReference type="SUPFAM" id="SSF50475">
    <property type="entry name" value="FMN-binding split barrel"/>
    <property type="match status" value="1"/>
</dbReference>
<accession>A0A1E7LML4</accession>
<dbReference type="Pfam" id="PF01243">
    <property type="entry name" value="PNPOx_N"/>
    <property type="match status" value="1"/>
</dbReference>
<reference evidence="3 4" key="1">
    <citation type="journal article" date="2016" name="Front. Microbiol.">
        <title>Comparative Genomics Analysis of Streptomyces Species Reveals Their Adaptation to the Marine Environment and Their Diversity at the Genomic Level.</title>
        <authorList>
            <person name="Tian X."/>
            <person name="Zhang Z."/>
            <person name="Yang T."/>
            <person name="Chen M."/>
            <person name="Li J."/>
            <person name="Chen F."/>
            <person name="Yang J."/>
            <person name="Li W."/>
            <person name="Zhang B."/>
            <person name="Zhang Z."/>
            <person name="Wu J."/>
            <person name="Zhang C."/>
            <person name="Long L."/>
            <person name="Xiao J."/>
        </authorList>
    </citation>
    <scope>NUCLEOTIDE SEQUENCE [LARGE SCALE GENOMIC DNA]</scope>
    <source>
        <strain evidence="3 4">SCSIO M10372</strain>
    </source>
</reference>
<dbReference type="Gene3D" id="2.30.110.10">
    <property type="entry name" value="Electron Transport, Fmn-binding Protein, Chain A"/>
    <property type="match status" value="1"/>
</dbReference>
<dbReference type="Proteomes" id="UP000175971">
    <property type="component" value="Unassembled WGS sequence"/>
</dbReference>
<dbReference type="AlphaFoldDB" id="A0A1E7LML4"/>